<gene>
    <name evidence="1" type="ORF">ACFQ45_03850</name>
</gene>
<keyword evidence="2" id="KW-1185">Reference proteome</keyword>
<evidence type="ECO:0008006" key="3">
    <source>
        <dbReference type="Google" id="ProtNLM"/>
    </source>
</evidence>
<dbReference type="Proteomes" id="UP001597059">
    <property type="component" value="Unassembled WGS sequence"/>
</dbReference>
<protein>
    <recommendedName>
        <fullName evidence="3">Fis family transcriptional regulator</fullName>
    </recommendedName>
</protein>
<accession>A0ABW4AY63</accession>
<evidence type="ECO:0000313" key="1">
    <source>
        <dbReference type="EMBL" id="MFD1382484.1"/>
    </source>
</evidence>
<comment type="caution">
    <text evidence="1">The sequence shown here is derived from an EMBL/GenBank/DDBJ whole genome shotgun (WGS) entry which is preliminary data.</text>
</comment>
<evidence type="ECO:0000313" key="2">
    <source>
        <dbReference type="Proteomes" id="UP001597059"/>
    </source>
</evidence>
<name>A0ABW4AY63_9GAMM</name>
<dbReference type="RefSeq" id="WP_377365511.1">
    <property type="nucleotide sequence ID" value="NZ_JBHTMN010000004.1"/>
</dbReference>
<organism evidence="1 2">
    <name type="scientific">Rhodanobacter aciditrophus</name>
    <dbReference type="NCBI Taxonomy" id="1623218"/>
    <lineage>
        <taxon>Bacteria</taxon>
        <taxon>Pseudomonadati</taxon>
        <taxon>Pseudomonadota</taxon>
        <taxon>Gammaproteobacteria</taxon>
        <taxon>Lysobacterales</taxon>
        <taxon>Rhodanobacteraceae</taxon>
        <taxon>Rhodanobacter</taxon>
    </lineage>
</organism>
<reference evidence="2" key="1">
    <citation type="journal article" date="2019" name="Int. J. Syst. Evol. Microbiol.">
        <title>The Global Catalogue of Microorganisms (GCM) 10K type strain sequencing project: providing services to taxonomists for standard genome sequencing and annotation.</title>
        <authorList>
            <consortium name="The Broad Institute Genomics Platform"/>
            <consortium name="The Broad Institute Genome Sequencing Center for Infectious Disease"/>
            <person name="Wu L."/>
            <person name="Ma J."/>
        </authorList>
    </citation>
    <scope>NUCLEOTIDE SEQUENCE [LARGE SCALE GENOMIC DNA]</scope>
    <source>
        <strain evidence="2">JCM 30774</strain>
    </source>
</reference>
<proteinExistence type="predicted"/>
<sequence>MRKSDKKIEKQLRDALNQVCDQLLEENIGFQWVTHLVDYDRFPASLKIICIFETEAAMSQYQASQGFAALPNLVNRALENHQIVLKNLKKHLFFDNEEACARTHEGNWAARLKRF</sequence>
<dbReference type="EMBL" id="JBHTMN010000004">
    <property type="protein sequence ID" value="MFD1382484.1"/>
    <property type="molecule type" value="Genomic_DNA"/>
</dbReference>